<keyword evidence="4" id="KW-1015">Disulfide bond</keyword>
<evidence type="ECO:0000313" key="8">
    <source>
        <dbReference type="EMBL" id="PRY98128.1"/>
    </source>
</evidence>
<comment type="similarity">
    <text evidence="1 6">Belongs to the glutaredoxin family.</text>
</comment>
<proteinExistence type="inferred from homology"/>
<gene>
    <name evidence="8" type="ORF">BCM14_1845</name>
</gene>
<dbReference type="GO" id="GO:0045454">
    <property type="term" value="P:cell redox homeostasis"/>
    <property type="evidence" value="ECO:0007669"/>
    <property type="project" value="InterPro"/>
</dbReference>
<accession>A0A2T0XGP9</accession>
<dbReference type="InterPro" id="IPR011900">
    <property type="entry name" value="GRX_bact"/>
</dbReference>
<keyword evidence="5 6" id="KW-0676">Redox-active center</keyword>
<dbReference type="PANTHER" id="PTHR45694:SF18">
    <property type="entry name" value="GLUTAREDOXIN-1-RELATED"/>
    <property type="match status" value="1"/>
</dbReference>
<dbReference type="RefSeq" id="WP_106227754.1">
    <property type="nucleotide sequence ID" value="NZ_PVTV01000013.1"/>
</dbReference>
<comment type="function">
    <text evidence="6">Has a glutathione-disulfide oxidoreductase activity in the presence of NADPH and glutathione reductase. Reduces low molecular weight disulfides and proteins.</text>
</comment>
<evidence type="ECO:0000313" key="9">
    <source>
        <dbReference type="Proteomes" id="UP000238308"/>
    </source>
</evidence>
<dbReference type="OrthoDB" id="9814618at2"/>
<dbReference type="InterPro" id="IPR002109">
    <property type="entry name" value="Glutaredoxin"/>
</dbReference>
<keyword evidence="2 6" id="KW-0813">Transport</keyword>
<dbReference type="GO" id="GO:0005737">
    <property type="term" value="C:cytoplasm"/>
    <property type="evidence" value="ECO:0007669"/>
    <property type="project" value="TreeGrafter"/>
</dbReference>
<dbReference type="PROSITE" id="PS00195">
    <property type="entry name" value="GLUTAREDOXIN_1"/>
    <property type="match status" value="1"/>
</dbReference>
<dbReference type="InterPro" id="IPR014025">
    <property type="entry name" value="Glutaredoxin_subgr"/>
</dbReference>
<keyword evidence="3 6" id="KW-0249">Electron transport</keyword>
<dbReference type="PROSITE" id="PS51354">
    <property type="entry name" value="GLUTAREDOXIN_2"/>
    <property type="match status" value="1"/>
</dbReference>
<dbReference type="EMBL" id="PVTV01000013">
    <property type="protein sequence ID" value="PRY98128.1"/>
    <property type="molecule type" value="Genomic_DNA"/>
</dbReference>
<organism evidence="8 9">
    <name type="scientific">Jezberella montanilacus</name>
    <dbReference type="NCBI Taxonomy" id="323426"/>
    <lineage>
        <taxon>Bacteria</taxon>
        <taxon>Pseudomonadati</taxon>
        <taxon>Pseudomonadota</taxon>
        <taxon>Betaproteobacteria</taxon>
        <taxon>Burkholderiales</taxon>
        <taxon>Alcaligenaceae</taxon>
        <taxon>Jezberella</taxon>
    </lineage>
</organism>
<protein>
    <recommendedName>
        <fullName evidence="6">Glutaredoxin</fullName>
    </recommendedName>
</protein>
<dbReference type="NCBIfam" id="TIGR02181">
    <property type="entry name" value="GRX_bact"/>
    <property type="match status" value="1"/>
</dbReference>
<keyword evidence="6" id="KW-0963">Cytoplasm</keyword>
<dbReference type="SUPFAM" id="SSF52833">
    <property type="entry name" value="Thioredoxin-like"/>
    <property type="match status" value="1"/>
</dbReference>
<keyword evidence="9" id="KW-1185">Reference proteome</keyword>
<evidence type="ECO:0000259" key="7">
    <source>
        <dbReference type="Pfam" id="PF00462"/>
    </source>
</evidence>
<evidence type="ECO:0000256" key="6">
    <source>
        <dbReference type="RuleBase" id="RU364065"/>
    </source>
</evidence>
<dbReference type="AlphaFoldDB" id="A0A2T0XGP9"/>
<dbReference type="Gene3D" id="3.40.30.10">
    <property type="entry name" value="Glutaredoxin"/>
    <property type="match status" value="1"/>
</dbReference>
<evidence type="ECO:0000256" key="4">
    <source>
        <dbReference type="ARBA" id="ARBA00023157"/>
    </source>
</evidence>
<dbReference type="PRINTS" id="PR00160">
    <property type="entry name" value="GLUTAREDOXIN"/>
</dbReference>
<dbReference type="InterPro" id="IPR011767">
    <property type="entry name" value="GLR_AS"/>
</dbReference>
<feature type="domain" description="Glutaredoxin" evidence="7">
    <location>
        <begin position="4"/>
        <end position="64"/>
    </location>
</feature>
<evidence type="ECO:0000256" key="5">
    <source>
        <dbReference type="ARBA" id="ARBA00023284"/>
    </source>
</evidence>
<comment type="caution">
    <text evidence="8">The sequence shown here is derived from an EMBL/GenBank/DDBJ whole genome shotgun (WGS) entry which is preliminary data.</text>
</comment>
<dbReference type="Proteomes" id="UP000238308">
    <property type="component" value="Unassembled WGS sequence"/>
</dbReference>
<dbReference type="GO" id="GO:0015038">
    <property type="term" value="F:glutathione disulfide oxidoreductase activity"/>
    <property type="evidence" value="ECO:0007669"/>
    <property type="project" value="UniProtKB-UniRule"/>
</dbReference>
<dbReference type="CDD" id="cd03418">
    <property type="entry name" value="GRX_GRXb_1_3_like"/>
    <property type="match status" value="1"/>
</dbReference>
<dbReference type="PANTHER" id="PTHR45694">
    <property type="entry name" value="GLUTAREDOXIN 2"/>
    <property type="match status" value="1"/>
</dbReference>
<evidence type="ECO:0000256" key="2">
    <source>
        <dbReference type="ARBA" id="ARBA00022448"/>
    </source>
</evidence>
<evidence type="ECO:0000256" key="3">
    <source>
        <dbReference type="ARBA" id="ARBA00022982"/>
    </source>
</evidence>
<dbReference type="InterPro" id="IPR036249">
    <property type="entry name" value="Thioredoxin-like_sf"/>
</dbReference>
<dbReference type="Pfam" id="PF00462">
    <property type="entry name" value="Glutaredoxin"/>
    <property type="match status" value="1"/>
</dbReference>
<reference evidence="8 9" key="1">
    <citation type="submission" date="2018-03" db="EMBL/GenBank/DDBJ databases">
        <title>Genomic Encyclopedia of Type Strains, Phase III (KMG-III): the genomes of soil and plant-associated and newly described type strains.</title>
        <authorList>
            <person name="Whitman W."/>
        </authorList>
    </citation>
    <scope>NUCLEOTIDE SEQUENCE [LARGE SCALE GENOMIC DNA]</scope>
    <source>
        <strain evidence="8 9">MWH-P2sevCIIIb</strain>
    </source>
</reference>
<dbReference type="GO" id="GO:0034599">
    <property type="term" value="P:cellular response to oxidative stress"/>
    <property type="evidence" value="ECO:0007669"/>
    <property type="project" value="TreeGrafter"/>
</dbReference>
<evidence type="ECO:0000256" key="1">
    <source>
        <dbReference type="ARBA" id="ARBA00007787"/>
    </source>
</evidence>
<name>A0A2T0XGP9_9BURK</name>
<sequence>MNKVLMYSTGVCPYCTRAEMLLKQRGVTEIEKIRIDLDPEQRDAMMTRTGRRTVPQIYIGDTHVGGFDDLAALDKAGQLMPLLNPATN</sequence>